<dbReference type="OMA" id="AEWHLEP"/>
<evidence type="ECO:0000256" key="1">
    <source>
        <dbReference type="ARBA" id="ARBA00004123"/>
    </source>
</evidence>
<feature type="compositionally biased region" description="Polar residues" evidence="8">
    <location>
        <begin position="1"/>
        <end position="10"/>
    </location>
</feature>
<evidence type="ECO:0000256" key="5">
    <source>
        <dbReference type="ARBA" id="ARBA00022833"/>
    </source>
</evidence>
<dbReference type="AlphaFoldDB" id="E4UZL8"/>
<dbReference type="GO" id="GO:0000981">
    <property type="term" value="F:DNA-binding transcription factor activity, RNA polymerase II-specific"/>
    <property type="evidence" value="ECO:0007669"/>
    <property type="project" value="InterPro"/>
</dbReference>
<dbReference type="PANTHER" id="PTHR40626">
    <property type="entry name" value="MIP31509P"/>
    <property type="match status" value="1"/>
</dbReference>
<dbReference type="EMBL" id="DS989826">
    <property type="protein sequence ID" value="EFR03548.1"/>
    <property type="molecule type" value="Genomic_DNA"/>
</dbReference>
<keyword evidence="11" id="KW-1185">Reference proteome</keyword>
<feature type="region of interest" description="Disordered" evidence="8">
    <location>
        <begin position="173"/>
        <end position="251"/>
    </location>
</feature>
<feature type="region of interest" description="Disordered" evidence="8">
    <location>
        <begin position="72"/>
        <end position="137"/>
    </location>
</feature>
<dbReference type="GeneID" id="10027262"/>
<keyword evidence="2" id="KW-0479">Metal-binding</keyword>
<dbReference type="GO" id="GO:0000978">
    <property type="term" value="F:RNA polymerase II cis-regulatory region sequence-specific DNA binding"/>
    <property type="evidence" value="ECO:0007669"/>
    <property type="project" value="InterPro"/>
</dbReference>
<evidence type="ECO:0000256" key="6">
    <source>
        <dbReference type="ARBA" id="ARBA00023242"/>
    </source>
</evidence>
<evidence type="ECO:0000256" key="7">
    <source>
        <dbReference type="PROSITE-ProRule" id="PRU00042"/>
    </source>
</evidence>
<dbReference type="GO" id="GO:0005634">
    <property type="term" value="C:nucleus"/>
    <property type="evidence" value="ECO:0007669"/>
    <property type="project" value="UniProtKB-SubCell"/>
</dbReference>
<reference evidence="11" key="1">
    <citation type="journal article" date="2012" name="MBio">
        <title>Comparative genome analysis of Trichophyton rubrum and related dermatophytes reveals candidate genes involved in infection.</title>
        <authorList>
            <person name="Martinez D.A."/>
            <person name="Oliver B.G."/>
            <person name="Graeser Y."/>
            <person name="Goldberg J.M."/>
            <person name="Li W."/>
            <person name="Martinez-Rossi N.M."/>
            <person name="Monod M."/>
            <person name="Shelest E."/>
            <person name="Barton R.C."/>
            <person name="Birch E."/>
            <person name="Brakhage A.A."/>
            <person name="Chen Z."/>
            <person name="Gurr S.J."/>
            <person name="Heiman D."/>
            <person name="Heitman J."/>
            <person name="Kosti I."/>
            <person name="Rossi A."/>
            <person name="Saif S."/>
            <person name="Samalova M."/>
            <person name="Saunders C.W."/>
            <person name="Shea T."/>
            <person name="Summerbell R.C."/>
            <person name="Xu J."/>
            <person name="Young S."/>
            <person name="Zeng Q."/>
            <person name="Birren B.W."/>
            <person name="Cuomo C.A."/>
            <person name="White T.C."/>
        </authorList>
    </citation>
    <scope>NUCLEOTIDE SEQUENCE [LARGE SCALE GENOMIC DNA]</scope>
    <source>
        <strain evidence="11">ATCC MYA-4604 / CBS 118893</strain>
    </source>
</reference>
<comment type="subcellular location">
    <subcellularLocation>
        <location evidence="1">Nucleus</location>
    </subcellularLocation>
</comment>
<sequence length="299" mass="32808">MEQPQSQQNPEQKHQEQKPAKFRCQFAGCNRSYLRSEHLNRHALIHKKGAFLCYLCQRRFTRNDLLNAHLRRHEKRKSTSEGVEQPPNASDASAAAAAAAASAGQPAALASLSPPPSTTLAIVASSSPSETRPSPATAEWHLEPQNRLDGAVGQSPAAYSEVGRSPVAHFPAMAPLTLPSPSPRTDPSSHIYSNSHNNNHSHSHLPPSGQPAGMHQHHQHHHNHSHAPPHSSMPPVGHLPHLLSHQQQSHQQYLAMPTPFDGYPWLFHSTSLFDLPSDDYLNLHFGDTTDHTSPPVCCL</sequence>
<feature type="compositionally biased region" description="Basic residues" evidence="8">
    <location>
        <begin position="215"/>
        <end position="227"/>
    </location>
</feature>
<accession>E4UZL8</accession>
<dbReference type="HOGENOM" id="CLU_081015_0_0_1"/>
<feature type="compositionally biased region" description="Polar residues" evidence="8">
    <location>
        <begin position="118"/>
        <end position="134"/>
    </location>
</feature>
<feature type="compositionally biased region" description="Low complexity" evidence="8">
    <location>
        <begin position="86"/>
        <end position="112"/>
    </location>
</feature>
<dbReference type="SMART" id="SM00355">
    <property type="entry name" value="ZnF_C2H2"/>
    <property type="match status" value="2"/>
</dbReference>
<proteinExistence type="predicted"/>
<dbReference type="RefSeq" id="XP_003172002.1">
    <property type="nucleotide sequence ID" value="XM_003171954.1"/>
</dbReference>
<dbReference type="GO" id="GO:0000785">
    <property type="term" value="C:chromatin"/>
    <property type="evidence" value="ECO:0007669"/>
    <property type="project" value="TreeGrafter"/>
</dbReference>
<dbReference type="Proteomes" id="UP000002669">
    <property type="component" value="Unassembled WGS sequence"/>
</dbReference>
<keyword evidence="4 7" id="KW-0863">Zinc-finger</keyword>
<protein>
    <recommendedName>
        <fullName evidence="9">C2H2-type domain-containing protein</fullName>
    </recommendedName>
</protein>
<evidence type="ECO:0000313" key="10">
    <source>
        <dbReference type="EMBL" id="EFR03548.1"/>
    </source>
</evidence>
<evidence type="ECO:0000256" key="2">
    <source>
        <dbReference type="ARBA" id="ARBA00022723"/>
    </source>
</evidence>
<dbReference type="VEuPathDB" id="FungiDB:MGYG_06544"/>
<dbReference type="SUPFAM" id="SSF57667">
    <property type="entry name" value="beta-beta-alpha zinc fingers"/>
    <property type="match status" value="1"/>
</dbReference>
<dbReference type="GO" id="GO:0008270">
    <property type="term" value="F:zinc ion binding"/>
    <property type="evidence" value="ECO:0007669"/>
    <property type="project" value="UniProtKB-KW"/>
</dbReference>
<name>E4UZL8_ARTGP</name>
<dbReference type="InParanoid" id="E4UZL8"/>
<evidence type="ECO:0000313" key="11">
    <source>
        <dbReference type="Proteomes" id="UP000002669"/>
    </source>
</evidence>
<dbReference type="InterPro" id="IPR036236">
    <property type="entry name" value="Znf_C2H2_sf"/>
</dbReference>
<feature type="domain" description="C2H2-type" evidence="9">
    <location>
        <begin position="22"/>
        <end position="46"/>
    </location>
</feature>
<evidence type="ECO:0000256" key="3">
    <source>
        <dbReference type="ARBA" id="ARBA00022737"/>
    </source>
</evidence>
<dbReference type="PANTHER" id="PTHR40626:SF11">
    <property type="entry name" value="ZINC FINGER PROTEIN YPR022C"/>
    <property type="match status" value="1"/>
</dbReference>
<feature type="compositionally biased region" description="Low complexity" evidence="8">
    <location>
        <begin position="228"/>
        <end position="251"/>
    </location>
</feature>
<dbReference type="PROSITE" id="PS50157">
    <property type="entry name" value="ZINC_FINGER_C2H2_2"/>
    <property type="match status" value="2"/>
</dbReference>
<dbReference type="InterPro" id="IPR051059">
    <property type="entry name" value="VerF-like"/>
</dbReference>
<dbReference type="eggNOG" id="KOG1721">
    <property type="taxonomic scope" value="Eukaryota"/>
</dbReference>
<evidence type="ECO:0000259" key="9">
    <source>
        <dbReference type="PROSITE" id="PS50157"/>
    </source>
</evidence>
<keyword evidence="6" id="KW-0539">Nucleus</keyword>
<gene>
    <name evidence="10" type="ORF">MGYG_06544</name>
</gene>
<feature type="region of interest" description="Disordered" evidence="8">
    <location>
        <begin position="1"/>
        <end position="20"/>
    </location>
</feature>
<evidence type="ECO:0000256" key="4">
    <source>
        <dbReference type="ARBA" id="ARBA00022771"/>
    </source>
</evidence>
<keyword evidence="3" id="KW-0677">Repeat</keyword>
<dbReference type="OrthoDB" id="1405595at2759"/>
<dbReference type="PROSITE" id="PS00028">
    <property type="entry name" value="ZINC_FINGER_C2H2_1"/>
    <property type="match status" value="2"/>
</dbReference>
<dbReference type="STRING" id="535722.E4UZL8"/>
<keyword evidence="5" id="KW-0862">Zinc</keyword>
<feature type="domain" description="C2H2-type" evidence="9">
    <location>
        <begin position="51"/>
        <end position="78"/>
    </location>
</feature>
<evidence type="ECO:0000256" key="8">
    <source>
        <dbReference type="SAM" id="MobiDB-lite"/>
    </source>
</evidence>
<dbReference type="InterPro" id="IPR013087">
    <property type="entry name" value="Znf_C2H2_type"/>
</dbReference>
<organism evidence="11">
    <name type="scientific">Arthroderma gypseum (strain ATCC MYA-4604 / CBS 118893)</name>
    <name type="common">Microsporum gypseum</name>
    <dbReference type="NCBI Taxonomy" id="535722"/>
    <lineage>
        <taxon>Eukaryota</taxon>
        <taxon>Fungi</taxon>
        <taxon>Dikarya</taxon>
        <taxon>Ascomycota</taxon>
        <taxon>Pezizomycotina</taxon>
        <taxon>Eurotiomycetes</taxon>
        <taxon>Eurotiomycetidae</taxon>
        <taxon>Onygenales</taxon>
        <taxon>Arthrodermataceae</taxon>
        <taxon>Nannizzia</taxon>
    </lineage>
</organism>
<dbReference type="Gene3D" id="3.30.160.60">
    <property type="entry name" value="Classic Zinc Finger"/>
    <property type="match status" value="2"/>
</dbReference>